<reference evidence="2 3" key="1">
    <citation type="submission" date="2020-10" db="EMBL/GenBank/DDBJ databases">
        <authorList>
            <person name="Klimov P.B."/>
            <person name="Dyachkov S.M."/>
            <person name="Chetverikov P.E."/>
        </authorList>
    </citation>
    <scope>NUCLEOTIDE SEQUENCE [LARGE SCALE GENOMIC DNA]</scope>
    <source>
        <strain evidence="2">BMOC 18-1129-001#AD2665</strain>
        <tissue evidence="2">Entire mites</tissue>
    </source>
</reference>
<accession>A0ABQ7S5V8</accession>
<organism evidence="2 3">
    <name type="scientific">Fragariocoptes setiger</name>
    <dbReference type="NCBI Taxonomy" id="1670756"/>
    <lineage>
        <taxon>Eukaryota</taxon>
        <taxon>Metazoa</taxon>
        <taxon>Ecdysozoa</taxon>
        <taxon>Arthropoda</taxon>
        <taxon>Chelicerata</taxon>
        <taxon>Arachnida</taxon>
        <taxon>Acari</taxon>
        <taxon>Acariformes</taxon>
        <taxon>Trombidiformes</taxon>
        <taxon>Prostigmata</taxon>
        <taxon>Eupodina</taxon>
        <taxon>Eriophyoidea</taxon>
        <taxon>Phytoptidae</taxon>
        <taxon>Fragariocoptes</taxon>
    </lineage>
</organism>
<evidence type="ECO:0000259" key="1">
    <source>
        <dbReference type="Pfam" id="PF26080"/>
    </source>
</evidence>
<protein>
    <recommendedName>
        <fullName evidence="1">CUB domain-containing protein</fullName>
    </recommendedName>
</protein>
<dbReference type="InterPro" id="IPR058698">
    <property type="entry name" value="CUB_metazoa"/>
</dbReference>
<feature type="domain" description="CUB" evidence="1">
    <location>
        <begin position="1"/>
        <end position="147"/>
    </location>
</feature>
<dbReference type="Pfam" id="PF26080">
    <property type="entry name" value="CUB_animal"/>
    <property type="match status" value="1"/>
</dbReference>
<keyword evidence="3" id="KW-1185">Reference proteome</keyword>
<dbReference type="EMBL" id="JAIFTH010000947">
    <property type="protein sequence ID" value="KAG9508802.1"/>
    <property type="molecule type" value="Genomic_DNA"/>
</dbReference>
<evidence type="ECO:0000313" key="2">
    <source>
        <dbReference type="EMBL" id="KAG9508802.1"/>
    </source>
</evidence>
<dbReference type="PANTHER" id="PTHR33236">
    <property type="entry name" value="INTRAFLAGELLAR TRANSPORT PROTEIN 122 FAMILY PROTEIN-RELATED"/>
    <property type="match status" value="1"/>
</dbReference>
<dbReference type="PANTHER" id="PTHR33236:SF5">
    <property type="entry name" value="CUB DOMAIN-CONTAINING PROTEIN"/>
    <property type="match status" value="1"/>
</dbReference>
<dbReference type="Proteomes" id="UP000825002">
    <property type="component" value="Unassembled WGS sequence"/>
</dbReference>
<name>A0ABQ7S5V8_9ACAR</name>
<gene>
    <name evidence="2" type="ORF">GZH46_02694</name>
</gene>
<comment type="caution">
    <text evidence="2">The sequence shown here is derived from an EMBL/GenBank/DDBJ whole genome shotgun (WGS) entry which is preliminary data.</text>
</comment>
<sequence>MQYFRSPSAVVRSFNYGARIEGRARYLSNLRYTSCIRVEENFCAIKWETERLDQNSFSFGAPFESGNITELGGSTGGMCNGDDFIGVDQGSNDGIGPGEDRFCGTKLLESNIIISRSKPFQLKVRSNADQTQNALNSQIGFSLRYVQLPCVI</sequence>
<proteinExistence type="predicted"/>
<evidence type="ECO:0000313" key="3">
    <source>
        <dbReference type="Proteomes" id="UP000825002"/>
    </source>
</evidence>